<sequence length="890" mass="100408">RNEESFQRDSEEEDVQADLAVAVQSDQIPRTLLVLRAKHKLVQQDLKGLHATAKDGSSFLLQSLEDLKRTQRHIMDKIVELLPDDFENDLSESEAFGTLCVITAMKLNAGEIKNETSAIPPIATHHLNIPMPIFDGRYEEWPKFKAMFLDIMERSNDSDAIKLHHLNKALVGKATGILNTSMINSNNFKSAWEVLEKRFENPRLIVDKHISGLLQLKHVPRESARELRTLMETCKCHVDGLIYMKKKIDDTSNLIITHILASCVDADTRKSWESSLQHGEFPELYKTLDFINRQCEVLESCSPENKPSRQASGKTVSTRAFTSTTSNPSSPCCTLCKEQHGLQRCPDFLAMTIAERTDKLKLLKRCFNCLGTGHTVIQCASIRSCLHCKQRHHTLIHKEESRAAPHLLAPVSPQQPTVHRPSTTSLTAAVSSTHQTEHLYAKGGFELRKWASNKTAVLQCVDQHNLATTPYATGESEGALATLGLVWDPSSDTLHFKINTSQATGVVTKRKVLSCIARIYDPLGIVDPVKAMAKQFLQRIWMLKNDQQQPWGWDDELPTPLQGEWSNFHNQLIHLQNLHIPRVAIGSTTSSSQFHFFCDASEKGYGACCYIRSQDEQGNITMQLYASKTKVTPLNSKHSIARLELCAAQLASLLYDRVKAAVKLQSPATFWTDSTTVVHWLRASPSCWKPFVANRVSQVQHLTQGGVWRHIPGIDNPADLASRGCLSKDLLDNPLWWQGPSWIHSSEDQWPESPISSSCEVAIVEQRISTVACAVIEKPHHEIFTLYSSFSKLRRIMAYWIQYRHFWNRWHQEYLQQLQPRSKWLKPNAETIGPGTLVILKEDNVPAASWPLARVLEVHPGKDGQARVFTVQTSAKTKFVRPLVKLCVIP</sequence>
<protein>
    <submittedName>
        <fullName evidence="3">DUF5641 domain-containing protein</fullName>
    </submittedName>
</protein>
<dbReference type="InterPro" id="IPR005312">
    <property type="entry name" value="DUF1759"/>
</dbReference>
<dbReference type="SUPFAM" id="SSF56672">
    <property type="entry name" value="DNA/RNA polymerases"/>
    <property type="match status" value="1"/>
</dbReference>
<dbReference type="PANTHER" id="PTHR47331:SF4">
    <property type="entry name" value="PEPTIDASE S1 DOMAIN-CONTAINING PROTEIN"/>
    <property type="match status" value="1"/>
</dbReference>
<name>A0A182N9L5_9DIPT</name>
<dbReference type="Pfam" id="PF03564">
    <property type="entry name" value="DUF1759"/>
    <property type="match status" value="1"/>
</dbReference>
<dbReference type="EnsemblMetazoa" id="ADIR004341-RA">
    <property type="protein sequence ID" value="ADIR004341-PA"/>
    <property type="gene ID" value="ADIR004341"/>
</dbReference>
<dbReference type="InterPro" id="IPR040676">
    <property type="entry name" value="DUF5641"/>
</dbReference>
<dbReference type="PANTHER" id="PTHR47331">
    <property type="entry name" value="PHD-TYPE DOMAIN-CONTAINING PROTEIN"/>
    <property type="match status" value="1"/>
</dbReference>
<dbReference type="GO" id="GO:0071897">
    <property type="term" value="P:DNA biosynthetic process"/>
    <property type="evidence" value="ECO:0007669"/>
    <property type="project" value="UniProtKB-ARBA"/>
</dbReference>
<feature type="domain" description="DUF5641" evidence="2">
    <location>
        <begin position="804"/>
        <end position="888"/>
    </location>
</feature>
<feature type="compositionally biased region" description="Polar residues" evidence="1">
    <location>
        <begin position="302"/>
        <end position="321"/>
    </location>
</feature>
<evidence type="ECO:0000313" key="4">
    <source>
        <dbReference type="Proteomes" id="UP000075884"/>
    </source>
</evidence>
<dbReference type="InterPro" id="IPR043502">
    <property type="entry name" value="DNA/RNA_pol_sf"/>
</dbReference>
<organism evidence="3 4">
    <name type="scientific">Anopheles dirus</name>
    <dbReference type="NCBI Taxonomy" id="7168"/>
    <lineage>
        <taxon>Eukaryota</taxon>
        <taxon>Metazoa</taxon>
        <taxon>Ecdysozoa</taxon>
        <taxon>Arthropoda</taxon>
        <taxon>Hexapoda</taxon>
        <taxon>Insecta</taxon>
        <taxon>Pterygota</taxon>
        <taxon>Neoptera</taxon>
        <taxon>Endopterygota</taxon>
        <taxon>Diptera</taxon>
        <taxon>Nematocera</taxon>
        <taxon>Culicoidea</taxon>
        <taxon>Culicidae</taxon>
        <taxon>Anophelinae</taxon>
        <taxon>Anopheles</taxon>
    </lineage>
</organism>
<reference evidence="4" key="1">
    <citation type="submission" date="2013-03" db="EMBL/GenBank/DDBJ databases">
        <title>The Genome Sequence of Anopheles dirus WRAIR2.</title>
        <authorList>
            <consortium name="The Broad Institute Genomics Platform"/>
            <person name="Neafsey D.E."/>
            <person name="Walton C."/>
            <person name="Walker B."/>
            <person name="Young S.K."/>
            <person name="Zeng Q."/>
            <person name="Gargeya S."/>
            <person name="Fitzgerald M."/>
            <person name="Haas B."/>
            <person name="Abouelleil A."/>
            <person name="Allen A.W."/>
            <person name="Alvarado L."/>
            <person name="Arachchi H.M."/>
            <person name="Berlin A.M."/>
            <person name="Chapman S.B."/>
            <person name="Gainer-Dewar J."/>
            <person name="Goldberg J."/>
            <person name="Griggs A."/>
            <person name="Gujja S."/>
            <person name="Hansen M."/>
            <person name="Howarth C."/>
            <person name="Imamovic A."/>
            <person name="Ireland A."/>
            <person name="Larimer J."/>
            <person name="McCowan C."/>
            <person name="Murphy C."/>
            <person name="Pearson M."/>
            <person name="Poon T.W."/>
            <person name="Priest M."/>
            <person name="Roberts A."/>
            <person name="Saif S."/>
            <person name="Shea T."/>
            <person name="Sisk P."/>
            <person name="Sykes S."/>
            <person name="Wortman J."/>
            <person name="Nusbaum C."/>
            <person name="Birren B."/>
        </authorList>
    </citation>
    <scope>NUCLEOTIDE SEQUENCE [LARGE SCALE GENOMIC DNA]</scope>
    <source>
        <strain evidence="4">WRAIR2</strain>
    </source>
</reference>
<evidence type="ECO:0000256" key="1">
    <source>
        <dbReference type="SAM" id="MobiDB-lite"/>
    </source>
</evidence>
<dbReference type="Pfam" id="PF18701">
    <property type="entry name" value="DUF5641"/>
    <property type="match status" value="1"/>
</dbReference>
<proteinExistence type="predicted"/>
<evidence type="ECO:0000313" key="3">
    <source>
        <dbReference type="EnsemblMetazoa" id="ADIR004341-PA"/>
    </source>
</evidence>
<dbReference type="Pfam" id="PF05380">
    <property type="entry name" value="Peptidase_A17"/>
    <property type="match status" value="1"/>
</dbReference>
<accession>A0A182N9L5</accession>
<dbReference type="InterPro" id="IPR008042">
    <property type="entry name" value="Retrotrans_Pao"/>
</dbReference>
<dbReference type="Proteomes" id="UP000075884">
    <property type="component" value="Unassembled WGS sequence"/>
</dbReference>
<dbReference type="AlphaFoldDB" id="A0A182N9L5"/>
<keyword evidence="4" id="KW-1185">Reference proteome</keyword>
<dbReference type="VEuPathDB" id="VectorBase:ADIR004341"/>
<feature type="region of interest" description="Disordered" evidence="1">
    <location>
        <begin position="302"/>
        <end position="329"/>
    </location>
</feature>
<dbReference type="STRING" id="7168.A0A182N9L5"/>
<evidence type="ECO:0000259" key="2">
    <source>
        <dbReference type="Pfam" id="PF18701"/>
    </source>
</evidence>
<reference evidence="3" key="2">
    <citation type="submission" date="2020-05" db="UniProtKB">
        <authorList>
            <consortium name="EnsemblMetazoa"/>
        </authorList>
    </citation>
    <scope>IDENTIFICATION</scope>
    <source>
        <strain evidence="3">WRAIR2</strain>
    </source>
</reference>